<dbReference type="Proteomes" id="UP000278843">
    <property type="component" value="Unassembled WGS sequence"/>
</dbReference>
<keyword evidence="1" id="KW-0812">Transmembrane</keyword>
<comment type="caution">
    <text evidence="3">The sequence shown here is derived from an EMBL/GenBank/DDBJ whole genome shotgun (WGS) entry which is preliminary data.</text>
</comment>
<proteinExistence type="predicted"/>
<reference evidence="7 8" key="1">
    <citation type="submission" date="2018-11" db="EMBL/GenBank/DDBJ databases">
        <title>Species Designations Belie Phenotypic and Genotypic Heterogeneity in Oral Streptococci.</title>
        <authorList>
            <person name="Velsko I."/>
        </authorList>
    </citation>
    <scope>NUCLEOTIDE SEQUENCE [LARGE SCALE GENOMIC DNA]</scope>
    <source>
        <strain evidence="4 7">BCA6</strain>
        <strain evidence="6 9">BCC13</strain>
        <strain evidence="5 8">BCC41</strain>
    </source>
</reference>
<organism evidence="3 11">
    <name type="scientific">Streptococcus cristatus</name>
    <dbReference type="NCBI Taxonomy" id="45634"/>
    <lineage>
        <taxon>Bacteria</taxon>
        <taxon>Bacillati</taxon>
        <taxon>Bacillota</taxon>
        <taxon>Bacilli</taxon>
        <taxon>Lactobacillales</taxon>
        <taxon>Streptococcaceae</taxon>
        <taxon>Streptococcus</taxon>
    </lineage>
</organism>
<dbReference type="Proteomes" id="UP000321868">
    <property type="component" value="Unassembled WGS sequence"/>
</dbReference>
<evidence type="ECO:0000313" key="2">
    <source>
        <dbReference type="EMBL" id="GEN97281.1"/>
    </source>
</evidence>
<sequence>MKKISDLGITGKKLLFEGIAFLVAGILLLIFGPSFPELMLRLFLTFLWARELWNFLFRWFSKAASKDPLWLNIGKFSLYGFLAGNQFFLSLPIAIVSILMGLNEVMKAGISGVTYYIYVKDDIRPRFRLLFDTIWLSVVGVATLISLGGDGNLQMFFLSLYFIGYGISNIRDGWFFEAEVGKKVLRRRLRRGMPLVFAALIPRVTLQKINDALELGEGETASEIYDRAKENAEPNLEMFIHVTKDGFGAIGHVDLCYKGRIISFGNYDTNSERLFGTMGDGVLFSADREKYIEFCKRENHKTLLGYGLALSPEQLAAIDKEIAKLMSLTVPWDPPKMVKPKHPGIDKEEPMYAYKLKQEADALLYKFTSSKFKTYFVMSTNCVLLADTIVGTAGTDILSARGFISPGTYQDYLDKEFERPHSLVVTKRVYQ</sequence>
<feature type="transmembrane region" description="Helical" evidence="1">
    <location>
        <begin position="94"/>
        <end position="117"/>
    </location>
</feature>
<dbReference type="EMBL" id="RJPU01000007">
    <property type="protein sequence ID" value="RSJ94423.1"/>
    <property type="molecule type" value="Genomic_DNA"/>
</dbReference>
<reference evidence="2 10" key="2">
    <citation type="submission" date="2019-07" db="EMBL/GenBank/DDBJ databases">
        <title>Whole genome shotgun sequence of Streptococcus oligofermentans NBRC 106105.</title>
        <authorList>
            <person name="Hosoyama A."/>
            <person name="Uohara A."/>
            <person name="Ohji S."/>
            <person name="Ichikawa N."/>
        </authorList>
    </citation>
    <scope>NUCLEOTIDE SEQUENCE [LARGE SCALE GENOMIC DNA]</scope>
    <source>
        <strain evidence="2 10">NBRC 106105</strain>
    </source>
</reference>
<feature type="transmembrane region" description="Helical" evidence="1">
    <location>
        <begin position="14"/>
        <end position="32"/>
    </location>
</feature>
<evidence type="ECO:0000313" key="6">
    <source>
        <dbReference type="EMBL" id="RSJ94423.1"/>
    </source>
</evidence>
<evidence type="ECO:0000313" key="8">
    <source>
        <dbReference type="Proteomes" id="UP000272635"/>
    </source>
</evidence>
<dbReference type="Proteomes" id="UP000272635">
    <property type="component" value="Unassembled WGS sequence"/>
</dbReference>
<keyword evidence="1" id="KW-0472">Membrane</keyword>
<dbReference type="EMBL" id="RJPM01000009">
    <property type="protein sequence ID" value="RSJ75619.1"/>
    <property type="molecule type" value="Genomic_DNA"/>
</dbReference>
<evidence type="ECO:0000313" key="9">
    <source>
        <dbReference type="Proteomes" id="UP000278843"/>
    </source>
</evidence>
<dbReference type="OrthoDB" id="1641596at2"/>
<gene>
    <name evidence="6" type="ORF">D8790_08180</name>
    <name evidence="5" type="ORF">D8791_07235</name>
    <name evidence="4" type="ORF">D8798_08940</name>
    <name evidence="3" type="ORF">FXF62_07180</name>
    <name evidence="2" type="ORF">SOL01_11550</name>
</gene>
<evidence type="ECO:0000313" key="10">
    <source>
        <dbReference type="Proteomes" id="UP000321868"/>
    </source>
</evidence>
<protein>
    <submittedName>
        <fullName evidence="2">Membrane protein</fullName>
    </submittedName>
</protein>
<evidence type="ECO:0000256" key="1">
    <source>
        <dbReference type="SAM" id="Phobius"/>
    </source>
</evidence>
<keyword evidence="1" id="KW-1133">Transmembrane helix</keyword>
<dbReference type="EMBL" id="VSJJ01000007">
    <property type="protein sequence ID" value="KAA0963883.1"/>
    <property type="molecule type" value="Genomic_DNA"/>
</dbReference>
<evidence type="ECO:0000313" key="4">
    <source>
        <dbReference type="EMBL" id="RSJ75619.1"/>
    </source>
</evidence>
<dbReference type="Proteomes" id="UP000323039">
    <property type="component" value="Unassembled WGS sequence"/>
</dbReference>
<evidence type="ECO:0000313" key="5">
    <source>
        <dbReference type="EMBL" id="RSJ81283.1"/>
    </source>
</evidence>
<dbReference type="RefSeq" id="WP_015605191.1">
    <property type="nucleotide sequence ID" value="NZ_BJYQ01000072.1"/>
</dbReference>
<name>A0A0F2CEY5_STRCR</name>
<reference evidence="3 11" key="3">
    <citation type="submission" date="2019-08" db="EMBL/GenBank/DDBJ databases">
        <title>Genome sequence and analysis of Streptococcus cristatus strain S22 isolated from throat swab of children scarlet fever in Hangzhou, China.</title>
        <authorList>
            <person name="Huang Y."/>
            <person name="Xie L."/>
        </authorList>
    </citation>
    <scope>NUCLEOTIDE SEQUENCE [LARGE SCALE GENOMIC DNA]</scope>
    <source>
        <strain evidence="3 11">S22</strain>
    </source>
</reference>
<dbReference type="AlphaFoldDB" id="A0A0F2CEY5"/>
<accession>A0A0F2CEY5</accession>
<evidence type="ECO:0000313" key="3">
    <source>
        <dbReference type="EMBL" id="KAA0963883.1"/>
    </source>
</evidence>
<dbReference type="EMBL" id="RJPT01000008">
    <property type="protein sequence ID" value="RSJ81283.1"/>
    <property type="molecule type" value="Genomic_DNA"/>
</dbReference>
<dbReference type="EMBL" id="BJYQ01000072">
    <property type="protein sequence ID" value="GEN97281.1"/>
    <property type="molecule type" value="Genomic_DNA"/>
</dbReference>
<evidence type="ECO:0000313" key="11">
    <source>
        <dbReference type="Proteomes" id="UP000323039"/>
    </source>
</evidence>
<dbReference type="Proteomes" id="UP000272213">
    <property type="component" value="Unassembled WGS sequence"/>
</dbReference>
<evidence type="ECO:0000313" key="7">
    <source>
        <dbReference type="Proteomes" id="UP000272213"/>
    </source>
</evidence>
<feature type="transmembrane region" description="Helical" evidence="1">
    <location>
        <begin position="129"/>
        <end position="149"/>
    </location>
</feature>